<dbReference type="InterPro" id="IPR036705">
    <property type="entry name" value="Ribosyl_crysJ1_sf"/>
</dbReference>
<dbReference type="Pfam" id="PF03747">
    <property type="entry name" value="ADP_ribosyl_GH"/>
    <property type="match status" value="1"/>
</dbReference>
<feature type="binding site" evidence="1">
    <location>
        <position position="35"/>
    </location>
    <ligand>
        <name>Mg(2+)</name>
        <dbReference type="ChEBI" id="CHEBI:18420"/>
        <label>1</label>
    </ligand>
</feature>
<feature type="binding site" evidence="1">
    <location>
        <position position="36"/>
    </location>
    <ligand>
        <name>Mg(2+)</name>
        <dbReference type="ChEBI" id="CHEBI:18420"/>
        <label>1</label>
    </ligand>
</feature>
<evidence type="ECO:0000313" key="3">
    <source>
        <dbReference type="Proteomes" id="UP000075653"/>
    </source>
</evidence>
<proteinExistence type="predicted"/>
<comment type="caution">
    <text evidence="2">The sequence shown here is derived from an EMBL/GenBank/DDBJ whole genome shotgun (WGS) entry which is preliminary data.</text>
</comment>
<dbReference type="GO" id="GO:0016787">
    <property type="term" value="F:hydrolase activity"/>
    <property type="evidence" value="ECO:0007669"/>
    <property type="project" value="UniProtKB-KW"/>
</dbReference>
<keyword evidence="3" id="KW-1185">Reference proteome</keyword>
<evidence type="ECO:0000256" key="1">
    <source>
        <dbReference type="PIRSR" id="PIRSR605502-1"/>
    </source>
</evidence>
<reference evidence="2 3" key="1">
    <citation type="submission" date="2016-01" db="EMBL/GenBank/DDBJ databases">
        <title>Genome sequence of the acidophilic iron oxidising Ferrovum strain Z-31.</title>
        <authorList>
            <person name="Poehlein A."/>
            <person name="Ullrich S.R."/>
            <person name="Schloemann M."/>
            <person name="Muehling M."/>
            <person name="Daniel R."/>
        </authorList>
    </citation>
    <scope>NUCLEOTIDE SEQUENCE [LARGE SCALE GENOMIC DNA]</scope>
    <source>
        <strain evidence="2 3">Z-31</strain>
    </source>
</reference>
<evidence type="ECO:0000313" key="2">
    <source>
        <dbReference type="EMBL" id="KXW57243.1"/>
    </source>
</evidence>
<feature type="binding site" evidence="1">
    <location>
        <position position="208"/>
    </location>
    <ligand>
        <name>Mg(2+)</name>
        <dbReference type="ChEBI" id="CHEBI:18420"/>
        <label>1</label>
    </ligand>
</feature>
<dbReference type="Gene3D" id="1.10.4080.10">
    <property type="entry name" value="ADP-ribosylation/Crystallin J1"/>
    <property type="match status" value="1"/>
</dbReference>
<protein>
    <submittedName>
        <fullName evidence="2">ADP-ribosylglycohydrolase</fullName>
    </submittedName>
</protein>
<dbReference type="SUPFAM" id="SSF101478">
    <property type="entry name" value="ADP-ribosylglycohydrolase"/>
    <property type="match status" value="1"/>
</dbReference>
<feature type="binding site" evidence="1">
    <location>
        <position position="211"/>
    </location>
    <ligand>
        <name>Mg(2+)</name>
        <dbReference type="ChEBI" id="CHEBI:18420"/>
        <label>1</label>
    </ligand>
</feature>
<dbReference type="GO" id="GO:0046872">
    <property type="term" value="F:metal ion binding"/>
    <property type="evidence" value="ECO:0007669"/>
    <property type="project" value="UniProtKB-KW"/>
</dbReference>
<dbReference type="Proteomes" id="UP000075653">
    <property type="component" value="Unassembled WGS sequence"/>
</dbReference>
<dbReference type="STRING" id="1789004.FEMY_22380"/>
<comment type="cofactor">
    <cofactor evidence="1">
        <name>Mg(2+)</name>
        <dbReference type="ChEBI" id="CHEBI:18420"/>
    </cofactor>
    <text evidence="1">Binds 2 magnesium ions per subunit.</text>
</comment>
<accession>A0A149VVI2</accession>
<dbReference type="InterPro" id="IPR005502">
    <property type="entry name" value="Ribosyl_crysJ1"/>
</dbReference>
<dbReference type="PANTHER" id="PTHR16222:SF12">
    <property type="entry name" value="ADP-RIBOSYLGLYCOHYDROLASE-RELATED"/>
    <property type="match status" value="1"/>
</dbReference>
<keyword evidence="1" id="KW-0460">Magnesium</keyword>
<keyword evidence="1" id="KW-0479">Metal-binding</keyword>
<feature type="binding site" evidence="1">
    <location>
        <position position="210"/>
    </location>
    <ligand>
        <name>Mg(2+)</name>
        <dbReference type="ChEBI" id="CHEBI:18420"/>
        <label>1</label>
    </ligand>
</feature>
<name>A0A149VVI2_9PROT</name>
<sequence length="257" mass="28182">MLGAIIGDIVGSIYEFDNHLSKEFVFFGEDARFTDDTVCTVALASALLDDLPPDNVLQSWCLRYPDRDYGGMFAWWLSLPKMAPYNSFGNGAAMRVSGAAWLANSFEHALILCDRITEITHNHEEGFKGARATCQAIYMALNGAPVEQIRMAIHGTYGYDLSQSIDEIRSSYLYNETCQDTVPQAITCALNASDFEDAIRNAISIGGDSDTIAAITGSIAEPLFGIPETIANQATRFLPEEFKSVIARVGAHRKYAL</sequence>
<dbReference type="InterPro" id="IPR050792">
    <property type="entry name" value="ADP-ribosylglycohydrolase"/>
</dbReference>
<dbReference type="AlphaFoldDB" id="A0A149VVI2"/>
<dbReference type="EMBL" id="LRRD01000085">
    <property type="protein sequence ID" value="KXW57243.1"/>
    <property type="molecule type" value="Genomic_DNA"/>
</dbReference>
<dbReference type="PANTHER" id="PTHR16222">
    <property type="entry name" value="ADP-RIBOSYLGLYCOHYDROLASE"/>
    <property type="match status" value="1"/>
</dbReference>
<keyword evidence="2" id="KW-0378">Hydrolase</keyword>
<gene>
    <name evidence="2" type="ORF">FEMY_22380</name>
</gene>
<dbReference type="PATRIC" id="fig|1789004.3.peg.2351"/>
<organism evidence="2 3">
    <name type="scientific">Ferrovum myxofaciens</name>
    <dbReference type="NCBI Taxonomy" id="416213"/>
    <lineage>
        <taxon>Bacteria</taxon>
        <taxon>Pseudomonadati</taxon>
        <taxon>Pseudomonadota</taxon>
        <taxon>Betaproteobacteria</taxon>
        <taxon>Ferrovales</taxon>
        <taxon>Ferrovaceae</taxon>
        <taxon>Ferrovum</taxon>
    </lineage>
</organism>
<feature type="binding site" evidence="1">
    <location>
        <position position="34"/>
    </location>
    <ligand>
        <name>Mg(2+)</name>
        <dbReference type="ChEBI" id="CHEBI:18420"/>
        <label>1</label>
    </ligand>
</feature>
<dbReference type="RefSeq" id="WP_062188534.1">
    <property type="nucleotide sequence ID" value="NZ_LRRD01000085.1"/>
</dbReference>